<comment type="caution">
    <text evidence="2">The sequence shown here is derived from an EMBL/GenBank/DDBJ whole genome shotgun (WGS) entry which is preliminary data.</text>
</comment>
<gene>
    <name evidence="2" type="ORF">FWK35_00023328</name>
</gene>
<accession>A0A6G0WHX7</accession>
<keyword evidence="1" id="KW-0472">Membrane</keyword>
<feature type="transmembrane region" description="Helical" evidence="1">
    <location>
        <begin position="139"/>
        <end position="160"/>
    </location>
</feature>
<evidence type="ECO:0000313" key="3">
    <source>
        <dbReference type="Proteomes" id="UP000478052"/>
    </source>
</evidence>
<name>A0A6G0WHX7_APHCR</name>
<evidence type="ECO:0000256" key="1">
    <source>
        <dbReference type="SAM" id="Phobius"/>
    </source>
</evidence>
<dbReference type="AlphaFoldDB" id="A0A6G0WHX7"/>
<organism evidence="2 3">
    <name type="scientific">Aphis craccivora</name>
    <name type="common">Cowpea aphid</name>
    <dbReference type="NCBI Taxonomy" id="307492"/>
    <lineage>
        <taxon>Eukaryota</taxon>
        <taxon>Metazoa</taxon>
        <taxon>Ecdysozoa</taxon>
        <taxon>Arthropoda</taxon>
        <taxon>Hexapoda</taxon>
        <taxon>Insecta</taxon>
        <taxon>Pterygota</taxon>
        <taxon>Neoptera</taxon>
        <taxon>Paraneoptera</taxon>
        <taxon>Hemiptera</taxon>
        <taxon>Sternorrhyncha</taxon>
        <taxon>Aphidomorpha</taxon>
        <taxon>Aphidoidea</taxon>
        <taxon>Aphididae</taxon>
        <taxon>Aphidini</taxon>
        <taxon>Aphis</taxon>
        <taxon>Aphis</taxon>
    </lineage>
</organism>
<proteinExistence type="predicted"/>
<keyword evidence="2" id="KW-0675">Receptor</keyword>
<keyword evidence="1" id="KW-1133">Transmembrane helix</keyword>
<evidence type="ECO:0000313" key="2">
    <source>
        <dbReference type="EMBL" id="KAF0726823.1"/>
    </source>
</evidence>
<reference evidence="2 3" key="1">
    <citation type="submission" date="2019-08" db="EMBL/GenBank/DDBJ databases">
        <title>Whole genome of Aphis craccivora.</title>
        <authorList>
            <person name="Voronova N.V."/>
            <person name="Shulinski R.S."/>
            <person name="Bandarenka Y.V."/>
            <person name="Zhorov D.G."/>
            <person name="Warner D."/>
        </authorList>
    </citation>
    <scope>NUCLEOTIDE SEQUENCE [LARGE SCALE GENOMIC DNA]</scope>
    <source>
        <strain evidence="2">180601</strain>
        <tissue evidence="2">Whole Body</tissue>
    </source>
</reference>
<keyword evidence="1" id="KW-0812">Transmembrane</keyword>
<protein>
    <submittedName>
        <fullName evidence="2">Gustatory receptor</fullName>
    </submittedName>
</protein>
<keyword evidence="3" id="KW-1185">Reference proteome</keyword>
<feature type="non-terminal residue" evidence="2">
    <location>
        <position position="177"/>
    </location>
</feature>
<sequence>MTIFKITLKPILIFNQLLGLINISYTLEPTTGLLLQNTRSTIIYPLLELARTCVMIIYFYCTITLTERSDQCTDFTILCGFFLYLHMCTQVHIEIMLRFSTSAAFPVQKLINGIIEFDQKTAVLSTDFSIQQRSLSKRFLNSIYISLLIYFIGFELYQVYLWPPKNHKYLYNYTLFI</sequence>
<feature type="transmembrane region" description="Helical" evidence="1">
    <location>
        <begin position="42"/>
        <end position="61"/>
    </location>
</feature>
<dbReference type="EMBL" id="VUJU01008712">
    <property type="protein sequence ID" value="KAF0726823.1"/>
    <property type="molecule type" value="Genomic_DNA"/>
</dbReference>
<dbReference type="Proteomes" id="UP000478052">
    <property type="component" value="Unassembled WGS sequence"/>
</dbReference>